<reference evidence="8 9" key="1">
    <citation type="submission" date="2018-11" db="EMBL/GenBank/DDBJ databases">
        <title>Genomic Encyclopedia of Type Strains, Phase IV (KMG-IV): sequencing the most valuable type-strain genomes for metagenomic binning, comparative biology and taxonomic classification.</title>
        <authorList>
            <person name="Goeker M."/>
        </authorList>
    </citation>
    <scope>NUCLEOTIDE SEQUENCE [LARGE SCALE GENOMIC DNA]</scope>
    <source>
        <strain evidence="8 9">DSM 100316</strain>
    </source>
</reference>
<comment type="subcellular location">
    <subcellularLocation>
        <location evidence="1">Membrane</location>
        <topology evidence="1">Multi-pass membrane protein</topology>
    </subcellularLocation>
</comment>
<evidence type="ECO:0000256" key="5">
    <source>
        <dbReference type="ARBA" id="ARBA00023136"/>
    </source>
</evidence>
<dbReference type="PANTHER" id="PTHR42948">
    <property type="entry name" value="TRANSPORTER"/>
    <property type="match status" value="1"/>
</dbReference>
<evidence type="ECO:0000313" key="8">
    <source>
        <dbReference type="EMBL" id="ROS00071.1"/>
    </source>
</evidence>
<dbReference type="InterPro" id="IPR000175">
    <property type="entry name" value="Na/ntran_symport"/>
</dbReference>
<dbReference type="GO" id="GO:0016020">
    <property type="term" value="C:membrane"/>
    <property type="evidence" value="ECO:0007669"/>
    <property type="project" value="UniProtKB-SubCell"/>
</dbReference>
<keyword evidence="3 6" id="KW-0812">Transmembrane</keyword>
<dbReference type="Pfam" id="PF00209">
    <property type="entry name" value="SNF"/>
    <property type="match status" value="2"/>
</dbReference>
<dbReference type="InterPro" id="IPR047218">
    <property type="entry name" value="YocR/YhdH-like"/>
</dbReference>
<keyword evidence="4 7" id="KW-1133">Transmembrane helix</keyword>
<feature type="transmembrane region" description="Helical" evidence="7">
    <location>
        <begin position="156"/>
        <end position="175"/>
    </location>
</feature>
<feature type="transmembrane region" description="Helical" evidence="7">
    <location>
        <begin position="182"/>
        <end position="202"/>
    </location>
</feature>
<proteinExistence type="inferred from homology"/>
<dbReference type="PANTHER" id="PTHR42948:SF1">
    <property type="entry name" value="TRANSPORTER"/>
    <property type="match status" value="1"/>
</dbReference>
<evidence type="ECO:0000256" key="7">
    <source>
        <dbReference type="SAM" id="Phobius"/>
    </source>
</evidence>
<dbReference type="GO" id="GO:0015293">
    <property type="term" value="F:symporter activity"/>
    <property type="evidence" value="ECO:0007669"/>
    <property type="project" value="UniProtKB-KW"/>
</dbReference>
<feature type="transmembrane region" description="Helical" evidence="7">
    <location>
        <begin position="47"/>
        <end position="66"/>
    </location>
</feature>
<feature type="transmembrane region" description="Helical" evidence="7">
    <location>
        <begin position="95"/>
        <end position="117"/>
    </location>
</feature>
<evidence type="ECO:0000256" key="4">
    <source>
        <dbReference type="ARBA" id="ARBA00022989"/>
    </source>
</evidence>
<feature type="transmembrane region" description="Helical" evidence="7">
    <location>
        <begin position="12"/>
        <end position="35"/>
    </location>
</feature>
<dbReference type="NCBIfam" id="NF037979">
    <property type="entry name" value="Na_transp"/>
    <property type="match status" value="1"/>
</dbReference>
<dbReference type="PRINTS" id="PR00176">
    <property type="entry name" value="NANEUSMPORT"/>
</dbReference>
<keyword evidence="2 6" id="KW-0813">Transport</keyword>
<keyword evidence="6" id="KW-0769">Symport</keyword>
<feature type="transmembrane region" description="Helical" evidence="7">
    <location>
        <begin position="387"/>
        <end position="410"/>
    </location>
</feature>
<dbReference type="Proteomes" id="UP000275394">
    <property type="component" value="Unassembled WGS sequence"/>
</dbReference>
<dbReference type="EMBL" id="RKHR01000005">
    <property type="protein sequence ID" value="ROS00071.1"/>
    <property type="molecule type" value="Genomic_DNA"/>
</dbReference>
<dbReference type="OrthoDB" id="9762833at2"/>
<feature type="transmembrane region" description="Helical" evidence="7">
    <location>
        <begin position="313"/>
        <end position="334"/>
    </location>
</feature>
<keyword evidence="5 7" id="KW-0472">Membrane</keyword>
<name>A0A3N2DJU9_9GAMM</name>
<protein>
    <recommendedName>
        <fullName evidence="6">Transporter</fullName>
    </recommendedName>
</protein>
<feature type="transmembrane region" description="Helical" evidence="7">
    <location>
        <begin position="260"/>
        <end position="284"/>
    </location>
</feature>
<dbReference type="RefSeq" id="WP_123713059.1">
    <property type="nucleotide sequence ID" value="NZ_RKHR01000005.1"/>
</dbReference>
<evidence type="ECO:0000256" key="2">
    <source>
        <dbReference type="ARBA" id="ARBA00022448"/>
    </source>
</evidence>
<dbReference type="PROSITE" id="PS00610">
    <property type="entry name" value="NA_NEUROTRAN_SYMP_1"/>
    <property type="match status" value="1"/>
</dbReference>
<dbReference type="PROSITE" id="PS50267">
    <property type="entry name" value="NA_NEUROTRAN_SYMP_3"/>
    <property type="match status" value="1"/>
</dbReference>
<evidence type="ECO:0000256" key="6">
    <source>
        <dbReference type="RuleBase" id="RU003732"/>
    </source>
</evidence>
<keyword evidence="9" id="KW-1185">Reference proteome</keyword>
<dbReference type="InterPro" id="IPR037272">
    <property type="entry name" value="SNS_sf"/>
</dbReference>
<comment type="caution">
    <text evidence="8">The sequence shown here is derived from an EMBL/GenBank/DDBJ whole genome shotgun (WGS) entry which is preliminary data.</text>
</comment>
<accession>A0A3N2DJU9</accession>
<dbReference type="SUPFAM" id="SSF161070">
    <property type="entry name" value="SNF-like"/>
    <property type="match status" value="1"/>
</dbReference>
<evidence type="ECO:0000313" key="9">
    <source>
        <dbReference type="Proteomes" id="UP000275394"/>
    </source>
</evidence>
<comment type="similarity">
    <text evidence="6">Belongs to the sodium:neurotransmitter symporter (SNF) (TC 2.A.22) family.</text>
</comment>
<organism evidence="8 9">
    <name type="scientific">Sinobacterium caligoides</name>
    <dbReference type="NCBI Taxonomy" id="933926"/>
    <lineage>
        <taxon>Bacteria</taxon>
        <taxon>Pseudomonadati</taxon>
        <taxon>Pseudomonadota</taxon>
        <taxon>Gammaproteobacteria</taxon>
        <taxon>Cellvibrionales</taxon>
        <taxon>Spongiibacteraceae</taxon>
        <taxon>Sinobacterium</taxon>
    </lineage>
</organism>
<feature type="transmembrane region" description="Helical" evidence="7">
    <location>
        <begin position="222"/>
        <end position="248"/>
    </location>
</feature>
<evidence type="ECO:0000256" key="3">
    <source>
        <dbReference type="ARBA" id="ARBA00022692"/>
    </source>
</evidence>
<feature type="transmembrane region" description="Helical" evidence="7">
    <location>
        <begin position="354"/>
        <end position="375"/>
    </location>
</feature>
<dbReference type="AlphaFoldDB" id="A0A3N2DJU9"/>
<feature type="transmembrane region" description="Helical" evidence="7">
    <location>
        <begin position="430"/>
        <end position="452"/>
    </location>
</feature>
<evidence type="ECO:0000256" key="1">
    <source>
        <dbReference type="ARBA" id="ARBA00004141"/>
    </source>
</evidence>
<dbReference type="CDD" id="cd10336">
    <property type="entry name" value="SLC6sbd_Tyt1-Like"/>
    <property type="match status" value="1"/>
</dbReference>
<sequence>MALESTTEGASLHWGSRLTFILAATGSAVGLGNIWKFPYMAGANGGGAFVLMYLVFVAILGAPMLMNETMVGRAMRRSPVGAMHKLTKQYKISSFWHSIAWLGSIGGVMVMAFYSVVAGWSLDYIIKTASGLFNGQNAEFVGGVFGDELANPVNMLFWHFMFTALTVAIVAGGVVKGLERSLRFLMPVLFVLLLLMVGYSLATGDVQAGLSFLFTFKPEDLSWAAVLSALGQAVFTLSLGCVSMMVYGSYMAPGQALGRTAVAVALLDTAVALLAGIAIFPIVFAHGIEPGAGPGLVFVSLPLAFAQMPGGQFIGTLFFVLIAAAAVSSSISLIEPAVARLVERHSLSRSKATMAVGGAAWVLGVGCVLSFNVWSGFTVAGKNFFDILDYLTANISMPLGCMLIALLIGWVLPKQFSREQLSDLSPAGYSVWLCITRYIVPIGVAVIFFFNLI</sequence>
<gene>
    <name evidence="8" type="ORF">EDC56_2705</name>
</gene>